<name>A0ABD0P971_CIRMR</name>
<dbReference type="EMBL" id="JAMKFB020000017">
    <property type="protein sequence ID" value="KAL0170467.1"/>
    <property type="molecule type" value="Genomic_DNA"/>
</dbReference>
<evidence type="ECO:0000256" key="2">
    <source>
        <dbReference type="ARBA" id="ARBA00023212"/>
    </source>
</evidence>
<dbReference type="PANTHER" id="PTHR21608">
    <property type="entry name" value="KINESIN-LIKE PROTEIN CG14535"/>
    <property type="match status" value="1"/>
</dbReference>
<sequence>MRICPSLEIVDSSESMSFLKVDTRKKQLTLYDPSLNTQPTSVHRRAVLPAPKMFAFDAVFAQDASQ</sequence>
<comment type="similarity">
    <text evidence="3">Belongs to the TRAFAC class myosin-kinesin ATPase superfamily. Kinesin family.</text>
</comment>
<dbReference type="InterPro" id="IPR001752">
    <property type="entry name" value="Kinesin_motor_dom"/>
</dbReference>
<feature type="non-terminal residue" evidence="5">
    <location>
        <position position="66"/>
    </location>
</feature>
<dbReference type="Proteomes" id="UP001529510">
    <property type="component" value="Unassembled WGS sequence"/>
</dbReference>
<dbReference type="AlphaFoldDB" id="A0ABD0P971"/>
<proteinExistence type="inferred from homology"/>
<evidence type="ECO:0000256" key="1">
    <source>
        <dbReference type="ARBA" id="ARBA00004245"/>
    </source>
</evidence>
<gene>
    <name evidence="5" type="ORF">M9458_035063</name>
</gene>
<keyword evidence="2" id="KW-0963">Cytoplasm</keyword>
<comment type="caution">
    <text evidence="5">The sequence shown here is derived from an EMBL/GenBank/DDBJ whole genome shotgun (WGS) entry which is preliminary data.</text>
</comment>
<evidence type="ECO:0000313" key="5">
    <source>
        <dbReference type="EMBL" id="KAL0170467.1"/>
    </source>
</evidence>
<evidence type="ECO:0000313" key="6">
    <source>
        <dbReference type="Proteomes" id="UP001529510"/>
    </source>
</evidence>
<organism evidence="5 6">
    <name type="scientific">Cirrhinus mrigala</name>
    <name type="common">Mrigala</name>
    <dbReference type="NCBI Taxonomy" id="683832"/>
    <lineage>
        <taxon>Eukaryota</taxon>
        <taxon>Metazoa</taxon>
        <taxon>Chordata</taxon>
        <taxon>Craniata</taxon>
        <taxon>Vertebrata</taxon>
        <taxon>Euteleostomi</taxon>
        <taxon>Actinopterygii</taxon>
        <taxon>Neopterygii</taxon>
        <taxon>Teleostei</taxon>
        <taxon>Ostariophysi</taxon>
        <taxon>Cypriniformes</taxon>
        <taxon>Cyprinidae</taxon>
        <taxon>Labeoninae</taxon>
        <taxon>Labeonini</taxon>
        <taxon>Cirrhinus</taxon>
    </lineage>
</organism>
<comment type="caution">
    <text evidence="3">Lacks conserved residue(s) required for the propagation of feature annotation.</text>
</comment>
<feature type="domain" description="Kinesin motor" evidence="4">
    <location>
        <begin position="1"/>
        <end position="66"/>
    </location>
</feature>
<evidence type="ECO:0000259" key="4">
    <source>
        <dbReference type="PROSITE" id="PS50067"/>
    </source>
</evidence>
<evidence type="ECO:0000256" key="3">
    <source>
        <dbReference type="PROSITE-ProRule" id="PRU00283"/>
    </source>
</evidence>
<dbReference type="PROSITE" id="PS50067">
    <property type="entry name" value="KINESIN_MOTOR_2"/>
    <property type="match status" value="1"/>
</dbReference>
<keyword evidence="2" id="KW-0206">Cytoskeleton</keyword>
<keyword evidence="6" id="KW-1185">Reference proteome</keyword>
<accession>A0ABD0P971</accession>
<comment type="subcellular location">
    <subcellularLocation>
        <location evidence="1">Cytoplasm</location>
        <location evidence="1">Cytoskeleton</location>
    </subcellularLocation>
</comment>
<protein>
    <recommendedName>
        <fullName evidence="4">Kinesin motor domain-containing protein</fullName>
    </recommendedName>
</protein>
<reference evidence="5 6" key="1">
    <citation type="submission" date="2024-05" db="EMBL/GenBank/DDBJ databases">
        <title>Genome sequencing and assembly of Indian major carp, Cirrhinus mrigala (Hamilton, 1822).</title>
        <authorList>
            <person name="Mohindra V."/>
            <person name="Chowdhury L.M."/>
            <person name="Lal K."/>
            <person name="Jena J.K."/>
        </authorList>
    </citation>
    <scope>NUCLEOTIDE SEQUENCE [LARGE SCALE GENOMIC DNA]</scope>
    <source>
        <strain evidence="5">CM1030</strain>
        <tissue evidence="5">Blood</tissue>
    </source>
</reference>
<dbReference type="InterPro" id="IPR027640">
    <property type="entry name" value="Kinesin-like_fam"/>
</dbReference>
<dbReference type="GO" id="GO:0005856">
    <property type="term" value="C:cytoskeleton"/>
    <property type="evidence" value="ECO:0007669"/>
    <property type="project" value="UniProtKB-SubCell"/>
</dbReference>
<dbReference type="PANTHER" id="PTHR21608:SF6">
    <property type="entry name" value="KINESIN-LIKE PROTEIN KIF26A"/>
    <property type="match status" value="1"/>
</dbReference>